<keyword evidence="3" id="KW-1185">Reference proteome</keyword>
<organism evidence="2 3">
    <name type="scientific">Ohtaekwangia kribbensis</name>
    <dbReference type="NCBI Taxonomy" id="688913"/>
    <lineage>
        <taxon>Bacteria</taxon>
        <taxon>Pseudomonadati</taxon>
        <taxon>Bacteroidota</taxon>
        <taxon>Cytophagia</taxon>
        <taxon>Cytophagales</taxon>
        <taxon>Fulvivirgaceae</taxon>
        <taxon>Ohtaekwangia</taxon>
    </lineage>
</organism>
<name>A0ABW3K072_9BACT</name>
<gene>
    <name evidence="2" type="ORF">ACFQ21_09960</name>
</gene>
<feature type="domain" description="eCIS core" evidence="1">
    <location>
        <begin position="107"/>
        <end position="181"/>
    </location>
</feature>
<evidence type="ECO:0000313" key="3">
    <source>
        <dbReference type="Proteomes" id="UP001597112"/>
    </source>
</evidence>
<dbReference type="InterPro" id="IPR024079">
    <property type="entry name" value="MetalloPept_cat_dom_sf"/>
</dbReference>
<dbReference type="RefSeq" id="WP_377578487.1">
    <property type="nucleotide sequence ID" value="NZ_JBHTKA010000002.1"/>
</dbReference>
<dbReference type="Proteomes" id="UP001597112">
    <property type="component" value="Unassembled WGS sequence"/>
</dbReference>
<dbReference type="SUPFAM" id="SSF55486">
    <property type="entry name" value="Metalloproteases ('zincins'), catalytic domain"/>
    <property type="match status" value="1"/>
</dbReference>
<protein>
    <submittedName>
        <fullName evidence="2">DUF4157 domain-containing protein</fullName>
    </submittedName>
</protein>
<evidence type="ECO:0000313" key="2">
    <source>
        <dbReference type="EMBL" id="MFD0999633.1"/>
    </source>
</evidence>
<dbReference type="Pfam" id="PF13699">
    <property type="entry name" value="eCIS_core"/>
    <property type="match status" value="1"/>
</dbReference>
<evidence type="ECO:0000259" key="1">
    <source>
        <dbReference type="Pfam" id="PF13699"/>
    </source>
</evidence>
<dbReference type="InterPro" id="IPR025295">
    <property type="entry name" value="eCIS_core_dom"/>
</dbReference>
<dbReference type="Gene3D" id="3.40.390.10">
    <property type="entry name" value="Collagenase (Catalytic Domain)"/>
    <property type="match status" value="1"/>
</dbReference>
<comment type="caution">
    <text evidence="2">The sequence shown here is derived from an EMBL/GenBank/DDBJ whole genome shotgun (WGS) entry which is preliminary data.</text>
</comment>
<dbReference type="EMBL" id="JBHTKA010000002">
    <property type="protein sequence ID" value="MFD0999633.1"/>
    <property type="molecule type" value="Genomic_DNA"/>
</dbReference>
<accession>A0ABW3K072</accession>
<proteinExistence type="predicted"/>
<reference evidence="3" key="1">
    <citation type="journal article" date="2019" name="Int. J. Syst. Evol. Microbiol.">
        <title>The Global Catalogue of Microorganisms (GCM) 10K type strain sequencing project: providing services to taxonomists for standard genome sequencing and annotation.</title>
        <authorList>
            <consortium name="The Broad Institute Genomics Platform"/>
            <consortium name="The Broad Institute Genome Sequencing Center for Infectious Disease"/>
            <person name="Wu L."/>
            <person name="Ma J."/>
        </authorList>
    </citation>
    <scope>NUCLEOTIDE SEQUENCE [LARGE SCALE GENOMIC DNA]</scope>
    <source>
        <strain evidence="3">CCUG 58938</strain>
    </source>
</reference>
<sequence>MESELSKNNNDSKSHSSAAANIQCKLAVGSVNDSMEAQADAVADQVMRLPANGIVQRKCSKCEEEEKAQRKPITSFIQKKEASGNTSIASDAVSNKIQETKGSGASLDTPTKNFMESRFGTDFSGVRIHTDSQAVALSSELNAQAFTVGNDVYFNTGKYSPESSEGKHLLAHELTHVVQQGTDLQRKQIQRRVIDANVVTTQPMLTRLGLTRQEVIDAIRDADTDAIQLAQNAEDTLTTQLANAVAGNPVDANAELILNEELGLSFNNVAHRGLIRQQIQRFVRVRETLQSGYLRYMGLGIGNVSLVGCQTGNCGNDFAFSCPGNRLIVLCQTFWDTPDEQGATLLHEPFHIWFHMARHEVDALRRADASCFESFALRVSGRAAPPSCAAHTNG</sequence>